<name>A0A4W3IDS6_CALMI</name>
<evidence type="ECO:0000256" key="2">
    <source>
        <dbReference type="ARBA" id="ARBA00023186"/>
    </source>
</evidence>
<dbReference type="Proteomes" id="UP000314986">
    <property type="component" value="Unassembled WGS sequence"/>
</dbReference>
<dbReference type="Ensembl" id="ENSCMIT00000025465.1">
    <property type="protein sequence ID" value="ENSCMIP00000025053.1"/>
    <property type="gene ID" value="ENSCMIG00000011040.1"/>
</dbReference>
<proteinExistence type="inferred from homology"/>
<accession>A0A4W3IDS6</accession>
<dbReference type="GO" id="GO:0001671">
    <property type="term" value="F:ATPase activator activity"/>
    <property type="evidence" value="ECO:0007669"/>
    <property type="project" value="InterPro"/>
</dbReference>
<dbReference type="Gene3D" id="1.10.287.110">
    <property type="entry name" value="DnaJ domain"/>
    <property type="match status" value="1"/>
</dbReference>
<reference evidence="5" key="1">
    <citation type="journal article" date="2006" name="Science">
        <title>Ancient noncoding elements conserved in the human genome.</title>
        <authorList>
            <person name="Venkatesh B."/>
            <person name="Kirkness E.F."/>
            <person name="Loh Y.H."/>
            <person name="Halpern A.L."/>
            <person name="Lee A.P."/>
            <person name="Johnson J."/>
            <person name="Dandona N."/>
            <person name="Viswanathan L.D."/>
            <person name="Tay A."/>
            <person name="Venter J.C."/>
            <person name="Strausberg R.L."/>
            <person name="Brenner S."/>
        </authorList>
    </citation>
    <scope>NUCLEOTIDE SEQUENCE [LARGE SCALE GENOMIC DNA]</scope>
</reference>
<evidence type="ECO:0000313" key="5">
    <source>
        <dbReference type="Proteomes" id="UP000314986"/>
    </source>
</evidence>
<organism evidence="4 5">
    <name type="scientific">Callorhinchus milii</name>
    <name type="common">Ghost shark</name>
    <dbReference type="NCBI Taxonomy" id="7868"/>
    <lineage>
        <taxon>Eukaryota</taxon>
        <taxon>Metazoa</taxon>
        <taxon>Chordata</taxon>
        <taxon>Craniata</taxon>
        <taxon>Vertebrata</taxon>
        <taxon>Chondrichthyes</taxon>
        <taxon>Holocephali</taxon>
        <taxon>Chimaeriformes</taxon>
        <taxon>Callorhinchidae</taxon>
        <taxon>Callorhinchus</taxon>
    </lineage>
</organism>
<dbReference type="Gene3D" id="1.20.1280.20">
    <property type="entry name" value="HscB, C-terminal domain"/>
    <property type="match status" value="1"/>
</dbReference>
<comment type="similarity">
    <text evidence="1">Belongs to the HscB family.</text>
</comment>
<reference evidence="4" key="5">
    <citation type="submission" date="2025-09" db="UniProtKB">
        <authorList>
            <consortium name="Ensembl"/>
        </authorList>
    </citation>
    <scope>IDENTIFICATION</scope>
</reference>
<evidence type="ECO:0000256" key="1">
    <source>
        <dbReference type="ARBA" id="ARBA00010476"/>
    </source>
</evidence>
<dbReference type="InterPro" id="IPR009073">
    <property type="entry name" value="HscB_oligo_C"/>
</dbReference>
<dbReference type="GO" id="GO:0044571">
    <property type="term" value="P:[2Fe-2S] cluster assembly"/>
    <property type="evidence" value="ECO:0007669"/>
    <property type="project" value="InterPro"/>
</dbReference>
<dbReference type="Pfam" id="PF07743">
    <property type="entry name" value="HSCB_C"/>
    <property type="match status" value="1"/>
</dbReference>
<dbReference type="GeneTree" id="ENSGT00390000008206"/>
<dbReference type="PANTHER" id="PTHR14021:SF15">
    <property type="entry name" value="IRON-SULFUR CLUSTER CO-CHAPERONE PROTEIN HSCB"/>
    <property type="match status" value="1"/>
</dbReference>
<dbReference type="GO" id="GO:0051259">
    <property type="term" value="P:protein complex oligomerization"/>
    <property type="evidence" value="ECO:0007669"/>
    <property type="project" value="InterPro"/>
</dbReference>
<evidence type="ECO:0000313" key="4">
    <source>
        <dbReference type="Ensembl" id="ENSCMIP00000025053.1"/>
    </source>
</evidence>
<dbReference type="SUPFAM" id="SSF46565">
    <property type="entry name" value="Chaperone J-domain"/>
    <property type="match status" value="1"/>
</dbReference>
<reference evidence="5" key="2">
    <citation type="journal article" date="2007" name="PLoS Biol.">
        <title>Survey sequencing and comparative analysis of the elephant shark (Callorhinchus milii) genome.</title>
        <authorList>
            <person name="Venkatesh B."/>
            <person name="Kirkness E.F."/>
            <person name="Loh Y.H."/>
            <person name="Halpern A.L."/>
            <person name="Lee A.P."/>
            <person name="Johnson J."/>
            <person name="Dandona N."/>
            <person name="Viswanathan L.D."/>
            <person name="Tay A."/>
            <person name="Venter J.C."/>
            <person name="Strausberg R.L."/>
            <person name="Brenner S."/>
        </authorList>
    </citation>
    <scope>NUCLEOTIDE SEQUENCE [LARGE SCALE GENOMIC DNA]</scope>
</reference>
<dbReference type="STRING" id="7868.ENSCMIP00000025053"/>
<dbReference type="InterPro" id="IPR004640">
    <property type="entry name" value="HscB"/>
</dbReference>
<dbReference type="GO" id="GO:0051087">
    <property type="term" value="F:protein-folding chaperone binding"/>
    <property type="evidence" value="ECO:0007669"/>
    <property type="project" value="InterPro"/>
</dbReference>
<keyword evidence="2" id="KW-0143">Chaperone</keyword>
<reference evidence="5" key="3">
    <citation type="journal article" date="2014" name="Nature">
        <title>Elephant shark genome provides unique insights into gnathostome evolution.</title>
        <authorList>
            <consortium name="International Elephant Shark Genome Sequencing Consortium"/>
            <person name="Venkatesh B."/>
            <person name="Lee A.P."/>
            <person name="Ravi V."/>
            <person name="Maurya A.K."/>
            <person name="Lian M.M."/>
            <person name="Swann J.B."/>
            <person name="Ohta Y."/>
            <person name="Flajnik M.F."/>
            <person name="Sutoh Y."/>
            <person name="Kasahara M."/>
            <person name="Hoon S."/>
            <person name="Gangu V."/>
            <person name="Roy S.W."/>
            <person name="Irimia M."/>
            <person name="Korzh V."/>
            <person name="Kondrychyn I."/>
            <person name="Lim Z.W."/>
            <person name="Tay B.H."/>
            <person name="Tohari S."/>
            <person name="Kong K.W."/>
            <person name="Ho S."/>
            <person name="Lorente-Galdos B."/>
            <person name="Quilez J."/>
            <person name="Marques-Bonet T."/>
            <person name="Raney B.J."/>
            <person name="Ingham P.W."/>
            <person name="Tay A."/>
            <person name="Hillier L.W."/>
            <person name="Minx P."/>
            <person name="Boehm T."/>
            <person name="Wilson R.K."/>
            <person name="Brenner S."/>
            <person name="Warren W.C."/>
        </authorList>
    </citation>
    <scope>NUCLEOTIDE SEQUENCE [LARGE SCALE GENOMIC DNA]</scope>
</reference>
<dbReference type="GO" id="GO:0005739">
    <property type="term" value="C:mitochondrion"/>
    <property type="evidence" value="ECO:0007669"/>
    <property type="project" value="TreeGrafter"/>
</dbReference>
<reference evidence="4" key="4">
    <citation type="submission" date="2025-08" db="UniProtKB">
        <authorList>
            <consortium name="Ensembl"/>
        </authorList>
    </citation>
    <scope>IDENTIFICATION</scope>
</reference>
<dbReference type="AlphaFoldDB" id="A0A4W3IDS6"/>
<dbReference type="CDD" id="cd06257">
    <property type="entry name" value="DnaJ"/>
    <property type="match status" value="1"/>
</dbReference>
<dbReference type="SUPFAM" id="SSF47144">
    <property type="entry name" value="HSC20 (HSCB), C-terminal oligomerisation domain"/>
    <property type="match status" value="1"/>
</dbReference>
<dbReference type="OMA" id="LMFIERF"/>
<protein>
    <recommendedName>
        <fullName evidence="3">Co-chaperone HscB C-terminal oligomerisation domain-containing protein</fullName>
    </recommendedName>
</protein>
<feature type="domain" description="Co-chaperone HscB C-terminal oligomerisation" evidence="3">
    <location>
        <begin position="83"/>
        <end position="153"/>
    </location>
</feature>
<dbReference type="InParanoid" id="A0A4W3IDS6"/>
<keyword evidence="5" id="KW-1185">Reference proteome</keyword>
<sequence length="159" mass="17289">GVCGCEGCSSEGVARLQKAYKELQRLLHPDNFSRGAEAERDYSHGHSALVSAAYQTLSRPLSRGLYLLELEGVREGEGERVSAAFLAHVLELNERLAEARGQAEVGLVAEQLEAELGRLAESVAQAFDGGRLGEAGRLLSEMRYLSSIEDKVKEKLFPS</sequence>
<dbReference type="InterPro" id="IPR036386">
    <property type="entry name" value="HscB_C_sf"/>
</dbReference>
<evidence type="ECO:0000259" key="3">
    <source>
        <dbReference type="Pfam" id="PF07743"/>
    </source>
</evidence>
<dbReference type="NCBIfam" id="TIGR00714">
    <property type="entry name" value="hscB"/>
    <property type="match status" value="1"/>
</dbReference>
<dbReference type="InterPro" id="IPR001623">
    <property type="entry name" value="DnaJ_domain"/>
</dbReference>
<dbReference type="InterPro" id="IPR036869">
    <property type="entry name" value="J_dom_sf"/>
</dbReference>
<dbReference type="PANTHER" id="PTHR14021">
    <property type="entry name" value="IRON-SULFUR CLUSTER CO-CHAPERONE PROTEIN HSCB"/>
    <property type="match status" value="1"/>
</dbReference>